<organism evidence="1 3">
    <name type="scientific">Carpediemonas membranifera</name>
    <dbReference type="NCBI Taxonomy" id="201153"/>
    <lineage>
        <taxon>Eukaryota</taxon>
        <taxon>Metamonada</taxon>
        <taxon>Carpediemonas-like organisms</taxon>
        <taxon>Carpediemonas</taxon>
    </lineage>
</organism>
<name>A0A8J6AQR5_9EUKA</name>
<accession>A0A8J6AQR5</accession>
<protein>
    <submittedName>
        <fullName evidence="1">Uncharacterized protein</fullName>
    </submittedName>
</protein>
<dbReference type="EMBL" id="JAHDYR010000053">
    <property type="protein sequence ID" value="KAG9391393.1"/>
    <property type="molecule type" value="Genomic_DNA"/>
</dbReference>
<dbReference type="EMBL" id="JAHDYR010000053">
    <property type="protein sequence ID" value="KAG9391398.1"/>
    <property type="molecule type" value="Genomic_DNA"/>
</dbReference>
<gene>
    <name evidence="1" type="ORF">J8273_6153</name>
    <name evidence="2" type="ORF">J8273_6158</name>
</gene>
<keyword evidence="3" id="KW-1185">Reference proteome</keyword>
<dbReference type="AlphaFoldDB" id="A0A8J6AQR5"/>
<dbReference type="Proteomes" id="UP000717585">
    <property type="component" value="Unassembled WGS sequence"/>
</dbReference>
<evidence type="ECO:0000313" key="1">
    <source>
        <dbReference type="EMBL" id="KAG9391393.1"/>
    </source>
</evidence>
<evidence type="ECO:0000313" key="2">
    <source>
        <dbReference type="EMBL" id="KAG9391398.1"/>
    </source>
</evidence>
<comment type="caution">
    <text evidence="1">The sequence shown here is derived from an EMBL/GenBank/DDBJ whole genome shotgun (WGS) entry which is preliminary data.</text>
</comment>
<proteinExistence type="predicted"/>
<evidence type="ECO:0000313" key="3">
    <source>
        <dbReference type="Proteomes" id="UP000717585"/>
    </source>
</evidence>
<reference evidence="1" key="1">
    <citation type="submission" date="2021-05" db="EMBL/GenBank/DDBJ databases">
        <title>A free-living protist that lacks canonical eukaryotic 1 DNA replication and segregation systems.</title>
        <authorList>
            <person name="Salas-Leiva D.E."/>
            <person name="Tromer E.C."/>
            <person name="Curtis B.A."/>
            <person name="Jerlstrom-Hultqvist J."/>
            <person name="Kolisko M."/>
            <person name="Yi Z."/>
            <person name="Salas-Leiva J.S."/>
            <person name="Gallot-Lavallee L."/>
            <person name="Kops G.J.P.L."/>
            <person name="Archibald J.M."/>
            <person name="Simpson A.G.B."/>
            <person name="Roger A.J."/>
        </authorList>
    </citation>
    <scope>NUCLEOTIDE SEQUENCE</scope>
    <source>
        <strain evidence="1">BICM</strain>
    </source>
</reference>
<sequence>MDKPILPLSMSQDAFTWLPPLPVTPVAEQNIDFHTDSFAPDASFDLDQISCFSIASTCHSPFMRDSPFARSLDSFAKSPTSVRADSEVHSYLSDEFVTSSFQGDAVSFISPKTHRTAAPKRLNENQQANQRSSRRSSLKITHHYSPRTMPRRTSGEADVRVRLHMDSPAACRSVIRLD</sequence>